<accession>A0A6J1WJ28</accession>
<proteinExistence type="predicted"/>
<protein>
    <submittedName>
        <fullName evidence="3">Uncharacterized protein LOC113514555</fullName>
    </submittedName>
</protein>
<dbReference type="GeneID" id="113514555"/>
<evidence type="ECO:0000259" key="1">
    <source>
        <dbReference type="PROSITE" id="PS51186"/>
    </source>
</evidence>
<dbReference type="Proteomes" id="UP001652740">
    <property type="component" value="Unplaced"/>
</dbReference>
<dbReference type="KEGG" id="gmw:113514555"/>
<dbReference type="InterPro" id="IPR016181">
    <property type="entry name" value="Acyl_CoA_acyltransferase"/>
</dbReference>
<dbReference type="PROSITE" id="PS51186">
    <property type="entry name" value="GNAT"/>
    <property type="match status" value="1"/>
</dbReference>
<evidence type="ECO:0000313" key="3">
    <source>
        <dbReference type="RefSeq" id="XP_026754447.2"/>
    </source>
</evidence>
<dbReference type="Pfam" id="PF00583">
    <property type="entry name" value="Acetyltransf_1"/>
    <property type="match status" value="1"/>
</dbReference>
<dbReference type="RefSeq" id="XP_026754447.2">
    <property type="nucleotide sequence ID" value="XM_026898646.3"/>
</dbReference>
<dbReference type="SUPFAM" id="SSF55729">
    <property type="entry name" value="Acyl-CoA N-acyltransferases (Nat)"/>
    <property type="match status" value="1"/>
</dbReference>
<dbReference type="InParanoid" id="A0A6J1WJ28"/>
<dbReference type="GO" id="GO:0008080">
    <property type="term" value="F:N-acetyltransferase activity"/>
    <property type="evidence" value="ECO:0007669"/>
    <property type="project" value="TreeGrafter"/>
</dbReference>
<reference evidence="3" key="1">
    <citation type="submission" date="2025-08" db="UniProtKB">
        <authorList>
            <consortium name="RefSeq"/>
        </authorList>
    </citation>
    <scope>IDENTIFICATION</scope>
    <source>
        <tissue evidence="3">Whole larvae</tissue>
    </source>
</reference>
<keyword evidence="2" id="KW-1185">Reference proteome</keyword>
<organism evidence="2 3">
    <name type="scientific">Galleria mellonella</name>
    <name type="common">Greater wax moth</name>
    <dbReference type="NCBI Taxonomy" id="7137"/>
    <lineage>
        <taxon>Eukaryota</taxon>
        <taxon>Metazoa</taxon>
        <taxon>Ecdysozoa</taxon>
        <taxon>Arthropoda</taxon>
        <taxon>Hexapoda</taxon>
        <taxon>Insecta</taxon>
        <taxon>Pterygota</taxon>
        <taxon>Neoptera</taxon>
        <taxon>Endopterygota</taxon>
        <taxon>Lepidoptera</taxon>
        <taxon>Glossata</taxon>
        <taxon>Ditrysia</taxon>
        <taxon>Pyraloidea</taxon>
        <taxon>Pyralidae</taxon>
        <taxon>Galleriinae</taxon>
        <taxon>Galleria</taxon>
    </lineage>
</organism>
<dbReference type="InterPro" id="IPR000182">
    <property type="entry name" value="GNAT_dom"/>
</dbReference>
<dbReference type="PANTHER" id="PTHR20905:SF32">
    <property type="entry name" value="ARYLALKYLAMINE N-ACETYLTRANSFERASE-LIKE 7, ISOFORM A"/>
    <property type="match status" value="1"/>
</dbReference>
<gene>
    <name evidence="3" type="primary">LOC113514555</name>
</gene>
<dbReference type="PANTHER" id="PTHR20905">
    <property type="entry name" value="N-ACETYLTRANSFERASE-RELATED"/>
    <property type="match status" value="1"/>
</dbReference>
<sequence>MVFTRPSTIPYPTVWRRFTVQRGATAINFRIQDLTEDMFEPAVALLVKYFTKDEPPCKYIGIHNHPIAMAELEKLWRTTIKDKMSLVCVEDNDCAAIVGVNALTVVCKDDKDKPFKTEDKVWAALFGAVDLVTRSVDVFTTYNVDKYLTAYGLVVAPEWRGCNVGKELLQARVPLCKALGLKVTATVFTAAASQTVAKKAGFVDLSEITYEELAKKGMVFPGIEEDTKSSKLMALLIE</sequence>
<feature type="domain" description="N-acetyltransferase" evidence="1">
    <location>
        <begin position="84"/>
        <end position="238"/>
    </location>
</feature>
<dbReference type="Gene3D" id="3.40.630.30">
    <property type="match status" value="1"/>
</dbReference>
<evidence type="ECO:0000313" key="2">
    <source>
        <dbReference type="Proteomes" id="UP001652740"/>
    </source>
</evidence>
<dbReference type="AlphaFoldDB" id="A0A6J1WJ28"/>
<name>A0A6J1WJ28_GALME</name>